<dbReference type="AlphaFoldDB" id="A0A7W7KR60"/>
<gene>
    <name evidence="1" type="ORF">HNP46_006375</name>
</gene>
<proteinExistence type="predicted"/>
<accession>A0A7W7KR60</accession>
<organism evidence="1 2">
    <name type="scientific">Pseudomonas nitroreducens</name>
    <dbReference type="NCBI Taxonomy" id="46680"/>
    <lineage>
        <taxon>Bacteria</taxon>
        <taxon>Pseudomonadati</taxon>
        <taxon>Pseudomonadota</taxon>
        <taxon>Gammaproteobacteria</taxon>
        <taxon>Pseudomonadales</taxon>
        <taxon>Pseudomonadaceae</taxon>
        <taxon>Pseudomonas</taxon>
    </lineage>
</organism>
<dbReference type="RefSeq" id="WP_184596988.1">
    <property type="nucleotide sequence ID" value="NZ_JACHLI010000040.1"/>
</dbReference>
<evidence type="ECO:0000313" key="1">
    <source>
        <dbReference type="EMBL" id="MBB4867462.1"/>
    </source>
</evidence>
<comment type="caution">
    <text evidence="1">The sequence shown here is derived from an EMBL/GenBank/DDBJ whole genome shotgun (WGS) entry which is preliminary data.</text>
</comment>
<name>A0A7W7KR60_PSENT</name>
<dbReference type="EMBL" id="JACHLI010000040">
    <property type="protein sequence ID" value="MBB4867462.1"/>
    <property type="molecule type" value="Genomic_DNA"/>
</dbReference>
<evidence type="ECO:0000313" key="2">
    <source>
        <dbReference type="Proteomes" id="UP000566995"/>
    </source>
</evidence>
<dbReference type="Proteomes" id="UP000566995">
    <property type="component" value="Unassembled WGS sequence"/>
</dbReference>
<reference evidence="1 2" key="1">
    <citation type="submission" date="2020-08" db="EMBL/GenBank/DDBJ databases">
        <title>Functional genomics of gut bacteria from endangered species of beetles.</title>
        <authorList>
            <person name="Carlos-Shanley C."/>
        </authorList>
    </citation>
    <scope>NUCLEOTIDE SEQUENCE [LARGE SCALE GENOMIC DNA]</scope>
    <source>
        <strain evidence="1 2">S00179</strain>
    </source>
</reference>
<sequence>MSNDLEQSWNEFHDSLQLYTEQQPLTDADVAQLKGLSGWVIPWAVFHAFYYGNLPVAQALIDAHGPRQLVVREEGAGVVYIGDQEGGKLYDLLNLPKNMQFSQLVHLKSPEQLFALAFASGAGIMFDNADGKALVTKISGGIADVTKTVHQGNTSRISAGLPELSASGVDHRELIAVLKAKSAGLPSYWFEDLLCWATPEMVEKHSEDLHPLHSAVRGLLAKPGLPGEFEVPFHELRGEFLESVVVTDKQALSDLGSHDQAPLEQLFASGARPDGVLTSLRYGLHRPGKKTVVRDKHALTNFADESMRRGLIEKPGYVLCRATVSFLDQFPNSGICPADLASLKVAMETFFPFASALDDRDRLEKEVSLDAAKPPIGAVLTNSHGHDAPDVFPNLIKYLKGPLLDYLIQLEMRNAESLGLIIALQQEFELKGPELNVHLEGMDLLNAYNKNLRLPKGCNVTARMPVSMAKRFDHGAMLNRLLANADGPVILEGKNTSMPVEQAFDELTQTRGAQLAGHEAMALKAIIHFNGLEAVQGLCQAPEHWELVFDIFGPAAMEPLILELPEKLQTKLAVSGFDL</sequence>
<protein>
    <submittedName>
        <fullName evidence="1">Uncharacterized protein</fullName>
    </submittedName>
</protein>